<accession>A0ABD6EWB3</accession>
<sequence>MRSTIVYLLYSFLSTKVGHVDFPQEIERHNKRKRYYPYHLFSTKTLAGITLAISYSLMTNSVVQYGLIFNIDSLSGSIFLNSIYFGACRYFLNIIVAICDYEIKWAGRRLMHAIATIVVITSLLVVLVFILLGIQNDYPLVKRIAIIISVSMGSQIYILNSMAASELFPTVIRNVGNGFIHTCNRIGGILAPQLFLLSAFWLPTPYVVLIAMTFLDVILYLLLVPESKGKALTDYLSHEEKKTLRETLGTQTCLSMGDFRICEIEDEISGSRGDENVTIELDYRKGRGGDEKPVNVHYYHGEAPEEAVYERKADVDGKLSTDERKDEQRLTIIEPRSSEAAKADETPLLQRETKSIGVTAKILQPSELLATLTTKDFGTMTLSINEDKMKETREVGTAMTPSSSLEEVSGGDAENVVTPSGEDLSAGLKLVSTTVTTRTDEMATGVEDLIATMAPNMDDVEGKTKDIGTVMTPAGEDVLTRTKDVETAMTPQIEEIATKAKDIGTAMTPEEEVVLARTKDVETAMIPQVEETVTKAKDVETAMTPGEEVVLARTKDVETAMIPQVEETVTKAKDVETAMTPQGEATKSKDIGTAMTPAQEDLPAGSKDAETAMTPSDEITAATKDVATAMTPRSDEEQMKPEDMESKHSADDEKRPLLS</sequence>
<dbReference type="InterPro" id="IPR005828">
    <property type="entry name" value="MFS_sugar_transport-like"/>
</dbReference>
<feature type="transmembrane region" description="Helical" evidence="6">
    <location>
        <begin position="140"/>
        <end position="159"/>
    </location>
</feature>
<dbReference type="SUPFAM" id="SSF103473">
    <property type="entry name" value="MFS general substrate transporter"/>
    <property type="match status" value="1"/>
</dbReference>
<dbReference type="AlphaFoldDB" id="A0ABD6EWB3"/>
<evidence type="ECO:0000256" key="4">
    <source>
        <dbReference type="ARBA" id="ARBA00023136"/>
    </source>
</evidence>
<dbReference type="Pfam" id="PF00083">
    <property type="entry name" value="Sugar_tr"/>
    <property type="match status" value="1"/>
</dbReference>
<feature type="transmembrane region" description="Helical" evidence="6">
    <location>
        <begin position="110"/>
        <end position="134"/>
    </location>
</feature>
<feature type="compositionally biased region" description="Basic and acidic residues" evidence="5">
    <location>
        <begin position="633"/>
        <end position="659"/>
    </location>
</feature>
<evidence type="ECO:0000256" key="3">
    <source>
        <dbReference type="ARBA" id="ARBA00022989"/>
    </source>
</evidence>
<protein>
    <submittedName>
        <fullName evidence="7">Uncharacterized protein</fullName>
    </submittedName>
</protein>
<dbReference type="PANTHER" id="PTHR24064">
    <property type="entry name" value="SOLUTE CARRIER FAMILY 22 MEMBER"/>
    <property type="match status" value="1"/>
</dbReference>
<keyword evidence="2 6" id="KW-0812">Transmembrane</keyword>
<feature type="region of interest" description="Disordered" evidence="5">
    <location>
        <begin position="401"/>
        <end position="420"/>
    </location>
</feature>
<name>A0ABD6EWB3_9BILA</name>
<comment type="caution">
    <text evidence="7">The sequence shown here is derived from an EMBL/GenBank/DDBJ whole genome shotgun (WGS) entry which is preliminary data.</text>
</comment>
<evidence type="ECO:0000256" key="6">
    <source>
        <dbReference type="SAM" id="Phobius"/>
    </source>
</evidence>
<organism evidence="7 8">
    <name type="scientific">Gnathostoma spinigerum</name>
    <dbReference type="NCBI Taxonomy" id="75299"/>
    <lineage>
        <taxon>Eukaryota</taxon>
        <taxon>Metazoa</taxon>
        <taxon>Ecdysozoa</taxon>
        <taxon>Nematoda</taxon>
        <taxon>Chromadorea</taxon>
        <taxon>Rhabditida</taxon>
        <taxon>Spirurina</taxon>
        <taxon>Gnathostomatomorpha</taxon>
        <taxon>Gnathostomatoidea</taxon>
        <taxon>Gnathostomatidae</taxon>
        <taxon>Gnathostoma</taxon>
    </lineage>
</organism>
<evidence type="ECO:0000256" key="1">
    <source>
        <dbReference type="ARBA" id="ARBA00004141"/>
    </source>
</evidence>
<gene>
    <name evidence="7" type="ORF">AB6A40_009188</name>
</gene>
<feature type="transmembrane region" description="Helical" evidence="6">
    <location>
        <begin position="38"/>
        <end position="58"/>
    </location>
</feature>
<evidence type="ECO:0000256" key="2">
    <source>
        <dbReference type="ARBA" id="ARBA00022692"/>
    </source>
</evidence>
<keyword evidence="8" id="KW-1185">Reference proteome</keyword>
<dbReference type="Proteomes" id="UP001608902">
    <property type="component" value="Unassembled WGS sequence"/>
</dbReference>
<proteinExistence type="predicted"/>
<evidence type="ECO:0000313" key="7">
    <source>
        <dbReference type="EMBL" id="MFH4982479.1"/>
    </source>
</evidence>
<reference evidence="7 8" key="1">
    <citation type="submission" date="2024-08" db="EMBL/GenBank/DDBJ databases">
        <title>Gnathostoma spinigerum genome.</title>
        <authorList>
            <person name="Gonzalez-Bertolin B."/>
            <person name="Monzon S."/>
            <person name="Zaballos A."/>
            <person name="Jimenez P."/>
            <person name="Dekumyoy P."/>
            <person name="Varona S."/>
            <person name="Cuesta I."/>
            <person name="Sumanam S."/>
            <person name="Adisakwattana P."/>
            <person name="Gasser R.B."/>
            <person name="Hernandez-Gonzalez A."/>
            <person name="Young N.D."/>
            <person name="Perteguer M.J."/>
        </authorList>
    </citation>
    <scope>NUCLEOTIDE SEQUENCE [LARGE SCALE GENOMIC DNA]</scope>
    <source>
        <strain evidence="7">AL3</strain>
        <tissue evidence="7">Liver</tissue>
    </source>
</reference>
<keyword evidence="3 6" id="KW-1133">Transmembrane helix</keyword>
<dbReference type="Gene3D" id="1.20.1250.20">
    <property type="entry name" value="MFS general substrate transporter like domains"/>
    <property type="match status" value="1"/>
</dbReference>
<evidence type="ECO:0000256" key="5">
    <source>
        <dbReference type="SAM" id="MobiDB-lite"/>
    </source>
</evidence>
<feature type="region of interest" description="Disordered" evidence="5">
    <location>
        <begin position="578"/>
        <end position="659"/>
    </location>
</feature>
<feature type="transmembrane region" description="Helical" evidence="6">
    <location>
        <begin position="78"/>
        <end position="98"/>
    </location>
</feature>
<dbReference type="GO" id="GO:0016020">
    <property type="term" value="C:membrane"/>
    <property type="evidence" value="ECO:0007669"/>
    <property type="project" value="UniProtKB-SubCell"/>
</dbReference>
<comment type="subcellular location">
    <subcellularLocation>
        <location evidence="1">Membrane</location>
        <topology evidence="1">Multi-pass membrane protein</topology>
    </subcellularLocation>
</comment>
<keyword evidence="4 6" id="KW-0472">Membrane</keyword>
<dbReference type="InterPro" id="IPR036259">
    <property type="entry name" value="MFS_trans_sf"/>
</dbReference>
<dbReference type="EMBL" id="JBGFUD010009399">
    <property type="protein sequence ID" value="MFH4982479.1"/>
    <property type="molecule type" value="Genomic_DNA"/>
</dbReference>
<evidence type="ECO:0000313" key="8">
    <source>
        <dbReference type="Proteomes" id="UP001608902"/>
    </source>
</evidence>